<evidence type="ECO:0000313" key="6">
    <source>
        <dbReference type="Proteomes" id="UP001186944"/>
    </source>
</evidence>
<comment type="caution">
    <text evidence="5">The sequence shown here is derived from an EMBL/GenBank/DDBJ whole genome shotgun (WGS) entry which is preliminary data.</text>
</comment>
<dbReference type="EMBL" id="VSWD01000003">
    <property type="protein sequence ID" value="KAK3106026.1"/>
    <property type="molecule type" value="Genomic_DNA"/>
</dbReference>
<protein>
    <recommendedName>
        <fullName evidence="4">C1q domain-containing protein</fullName>
    </recommendedName>
</protein>
<dbReference type="GO" id="GO:0005576">
    <property type="term" value="C:extracellular region"/>
    <property type="evidence" value="ECO:0007669"/>
    <property type="project" value="UniProtKB-SubCell"/>
</dbReference>
<dbReference type="Proteomes" id="UP001186944">
    <property type="component" value="Unassembled WGS sequence"/>
</dbReference>
<reference evidence="5" key="1">
    <citation type="submission" date="2019-08" db="EMBL/GenBank/DDBJ databases">
        <title>The improved chromosome-level genome for the pearl oyster Pinctada fucata martensii using PacBio sequencing and Hi-C.</title>
        <authorList>
            <person name="Zheng Z."/>
        </authorList>
    </citation>
    <scope>NUCLEOTIDE SEQUENCE</scope>
    <source>
        <strain evidence="5">ZZ-2019</strain>
        <tissue evidence="5">Adductor muscle</tissue>
    </source>
</reference>
<feature type="domain" description="C1q" evidence="4">
    <location>
        <begin position="6"/>
        <end position="139"/>
    </location>
</feature>
<dbReference type="InterPro" id="IPR008983">
    <property type="entry name" value="Tumour_necrosis_fac-like_dom"/>
</dbReference>
<dbReference type="PANTHER" id="PTHR22923:SF102">
    <property type="entry name" value="CEREBELLIN 13-RELATED"/>
    <property type="match status" value="1"/>
</dbReference>
<dbReference type="SMART" id="SM00110">
    <property type="entry name" value="C1Q"/>
    <property type="match status" value="1"/>
</dbReference>
<evidence type="ECO:0000256" key="1">
    <source>
        <dbReference type="ARBA" id="ARBA00004613"/>
    </source>
</evidence>
<dbReference type="InterPro" id="IPR050822">
    <property type="entry name" value="Cerebellin_Synaptic_Org"/>
</dbReference>
<evidence type="ECO:0000256" key="2">
    <source>
        <dbReference type="ARBA" id="ARBA00022525"/>
    </source>
</evidence>
<keyword evidence="2" id="KW-0964">Secreted</keyword>
<keyword evidence="6" id="KW-1185">Reference proteome</keyword>
<dbReference type="PANTHER" id="PTHR22923">
    <property type="entry name" value="CEREBELLIN-RELATED"/>
    <property type="match status" value="1"/>
</dbReference>
<organism evidence="5 6">
    <name type="scientific">Pinctada imbricata</name>
    <name type="common">Atlantic pearl-oyster</name>
    <name type="synonym">Pinctada martensii</name>
    <dbReference type="NCBI Taxonomy" id="66713"/>
    <lineage>
        <taxon>Eukaryota</taxon>
        <taxon>Metazoa</taxon>
        <taxon>Spiralia</taxon>
        <taxon>Lophotrochozoa</taxon>
        <taxon>Mollusca</taxon>
        <taxon>Bivalvia</taxon>
        <taxon>Autobranchia</taxon>
        <taxon>Pteriomorphia</taxon>
        <taxon>Pterioida</taxon>
        <taxon>Pterioidea</taxon>
        <taxon>Pteriidae</taxon>
        <taxon>Pinctada</taxon>
    </lineage>
</organism>
<gene>
    <name evidence="5" type="ORF">FSP39_011224</name>
</gene>
<dbReference type="SUPFAM" id="SSF49842">
    <property type="entry name" value="TNF-like"/>
    <property type="match status" value="1"/>
</dbReference>
<accession>A0AA89C2C7</accession>
<name>A0AA89C2C7_PINIB</name>
<evidence type="ECO:0000259" key="4">
    <source>
        <dbReference type="PROSITE" id="PS50871"/>
    </source>
</evidence>
<sequence>MRDKRVPKHNVSFLAYYSKYRVQLGEHEAIKYNRVIENIGNGYNSFTGKFTAPVSGIYSFSVSMMSDSSNYMQLGIMKNRQLLTTLFTNAKTFPQSSNTINVSLQRGDTMWIQRRSGRMLHAHNLDRYNTFSGVLVSLM</sequence>
<comment type="subcellular location">
    <subcellularLocation>
        <location evidence="1">Secreted</location>
    </subcellularLocation>
</comment>
<dbReference type="Pfam" id="PF00386">
    <property type="entry name" value="C1q"/>
    <property type="match status" value="1"/>
</dbReference>
<dbReference type="InterPro" id="IPR001073">
    <property type="entry name" value="C1q_dom"/>
</dbReference>
<keyword evidence="3" id="KW-0732">Signal</keyword>
<dbReference type="AlphaFoldDB" id="A0AA89C2C7"/>
<evidence type="ECO:0000313" key="5">
    <source>
        <dbReference type="EMBL" id="KAK3106026.1"/>
    </source>
</evidence>
<proteinExistence type="predicted"/>
<dbReference type="Gene3D" id="2.60.120.40">
    <property type="match status" value="1"/>
</dbReference>
<dbReference type="PRINTS" id="PR00007">
    <property type="entry name" value="COMPLEMNTC1Q"/>
</dbReference>
<dbReference type="PROSITE" id="PS50871">
    <property type="entry name" value="C1Q"/>
    <property type="match status" value="1"/>
</dbReference>
<evidence type="ECO:0000256" key="3">
    <source>
        <dbReference type="ARBA" id="ARBA00022729"/>
    </source>
</evidence>